<proteinExistence type="predicted"/>
<dbReference type="EMBL" id="AP028978">
    <property type="protein sequence ID" value="BET95496.1"/>
    <property type="molecule type" value="Genomic_DNA"/>
</dbReference>
<dbReference type="Pfam" id="PF05526">
    <property type="entry name" value="R_equi_Vir"/>
    <property type="match status" value="1"/>
</dbReference>
<protein>
    <submittedName>
        <fullName evidence="1">Uncharacterized protein</fullName>
    </submittedName>
</protein>
<evidence type="ECO:0000313" key="2">
    <source>
        <dbReference type="Proteomes" id="UP001529514"/>
    </source>
</evidence>
<sequence>MPVFSFYFLYYEFTLEVDGAKTFYGKAGGLGSPGKGEFSGEFFFAVSDINIIYQKATIFAAVITPITISVGFIDSYFEKLAQFNGIGLGTVSASITGGGYWE</sequence>
<accession>A0ABM8JT23</accession>
<evidence type="ECO:0000313" key="1">
    <source>
        <dbReference type="EMBL" id="BET95496.1"/>
    </source>
</evidence>
<reference evidence="1 2" key="1">
    <citation type="submission" date="2023-10" db="EMBL/GenBank/DDBJ databases">
        <title>Xenorhabdus taiwanensis sp. nov., a symbiotic bacterium associated with the entomopathogenic nematode Steinernema taiwanensis.</title>
        <authorList>
            <person name="Tseng C.T."/>
            <person name="Shu H.Y."/>
            <person name="Chen M.H."/>
            <person name="Fang Y.J."/>
            <person name="Wu T.L."/>
            <person name="Lin Y.C."/>
            <person name="Huang C.J."/>
        </authorList>
    </citation>
    <scope>NUCLEOTIDE SEQUENCE [LARGE SCALE GENOMIC DNA]</scope>
    <source>
        <strain evidence="1 2">TCT-1</strain>
    </source>
</reference>
<organism evidence="1 2">
    <name type="scientific">Xenorhabdus taiwanensis</name>
    <dbReference type="NCBI Taxonomy" id="3085177"/>
    <lineage>
        <taxon>Bacteria</taxon>
        <taxon>Pseudomonadati</taxon>
        <taxon>Pseudomonadota</taxon>
        <taxon>Gammaproteobacteria</taxon>
        <taxon>Enterobacterales</taxon>
        <taxon>Morganellaceae</taxon>
        <taxon>Xenorhabdus</taxon>
    </lineage>
</organism>
<name>A0ABM8JT23_9GAMM</name>
<keyword evidence="2" id="KW-1185">Reference proteome</keyword>
<dbReference type="RefSeq" id="WP_374052448.1">
    <property type="nucleotide sequence ID" value="NZ_AP028978.1"/>
</dbReference>
<dbReference type="InterPro" id="IPR008810">
    <property type="entry name" value="R_equi_Vir"/>
</dbReference>
<gene>
    <name evidence="1" type="ORF">TCT1_04170</name>
</gene>
<dbReference type="Proteomes" id="UP001529514">
    <property type="component" value="Chromosome"/>
</dbReference>
<dbReference type="InterPro" id="IPR038625">
    <property type="entry name" value="R_equi_Vir_sf"/>
</dbReference>
<dbReference type="Gene3D" id="2.40.128.480">
    <property type="entry name" value="Rhodococcus equi virulence-associated protein"/>
    <property type="match status" value="1"/>
</dbReference>